<protein>
    <recommendedName>
        <fullName evidence="6">Putative aliphatic sulfonates-binding protein</fullName>
    </recommendedName>
</protein>
<evidence type="ECO:0000256" key="5">
    <source>
        <dbReference type="ARBA" id="ARBA00055538"/>
    </source>
</evidence>
<accession>A0A1G7MS39</accession>
<feature type="chain" id="PRO_5038740672" description="Putative aliphatic sulfonates-binding protein" evidence="7">
    <location>
        <begin position="23"/>
        <end position="338"/>
    </location>
</feature>
<dbReference type="InterPro" id="IPR015168">
    <property type="entry name" value="SsuA/THI5"/>
</dbReference>
<dbReference type="GO" id="GO:0042597">
    <property type="term" value="C:periplasmic space"/>
    <property type="evidence" value="ECO:0007669"/>
    <property type="project" value="UniProtKB-SubCell"/>
</dbReference>
<dbReference type="RefSeq" id="WP_216093664.1">
    <property type="nucleotide sequence ID" value="NZ_FNBU01000019.1"/>
</dbReference>
<dbReference type="STRING" id="1123285.SAMN05660235_02272"/>
<dbReference type="FunFam" id="3.40.190.10:FF:000050">
    <property type="entry name" value="Sulfonate ABC transporter substrate-binding protein"/>
    <property type="match status" value="1"/>
</dbReference>
<dbReference type="GO" id="GO:0016020">
    <property type="term" value="C:membrane"/>
    <property type="evidence" value="ECO:0007669"/>
    <property type="project" value="InterPro"/>
</dbReference>
<sequence>MSKKWFKLTAVLTLMLFVAGFAAGCGSGQQPQQAAAPKTKQVKIAISTWSGFGPLFIARDKGFFKKYGIDMDIQMIQGLAERKQALAGKKVDGLAITFDIVSQTVAAGLPVKVIWALADSAGGDGILVKDGINSVQDLKGKEVAFDYGTAAHVFLTMVLDKAGMTEKDIKIVQMTGGDAGAAFVSGKIDAAVTWEPWLSKATKESKGKVLATSKDFPGVIVDTIAFHADFAKENPDVLQGVVNAMKDAMDWYAANPDEGNKIMAQGLKISEQEMKENLQVIKLINYQDNVKMFGDADKPGVFYDNMNKIINLYYDKKIINTKPDPKQIIDTSYLKKAK</sequence>
<evidence type="ECO:0000256" key="4">
    <source>
        <dbReference type="ARBA" id="ARBA00022729"/>
    </source>
</evidence>
<dbReference type="InterPro" id="IPR001638">
    <property type="entry name" value="Solute-binding_3/MltF_N"/>
</dbReference>
<evidence type="ECO:0000256" key="2">
    <source>
        <dbReference type="ARBA" id="ARBA00010742"/>
    </source>
</evidence>
<dbReference type="SMART" id="SM00062">
    <property type="entry name" value="PBPb"/>
    <property type="match status" value="1"/>
</dbReference>
<dbReference type="EMBL" id="FNBU01000019">
    <property type="protein sequence ID" value="SDF64466.1"/>
    <property type="molecule type" value="Genomic_DNA"/>
</dbReference>
<feature type="domain" description="Solute-binding protein family 3/N-terminal" evidence="8">
    <location>
        <begin position="43"/>
        <end position="277"/>
    </location>
</feature>
<dbReference type="Proteomes" id="UP000243333">
    <property type="component" value="Unassembled WGS sequence"/>
</dbReference>
<dbReference type="GO" id="GO:0042626">
    <property type="term" value="F:ATPase-coupled transmembrane transporter activity"/>
    <property type="evidence" value="ECO:0007669"/>
    <property type="project" value="InterPro"/>
</dbReference>
<name>A0A1G7MS39_9FIRM</name>
<dbReference type="PANTHER" id="PTHR30024">
    <property type="entry name" value="ALIPHATIC SULFONATES-BINDING PROTEIN-RELATED"/>
    <property type="match status" value="1"/>
</dbReference>
<dbReference type="SUPFAM" id="SSF53850">
    <property type="entry name" value="Periplasmic binding protein-like II"/>
    <property type="match status" value="1"/>
</dbReference>
<feature type="signal peptide" evidence="7">
    <location>
        <begin position="1"/>
        <end position="22"/>
    </location>
</feature>
<keyword evidence="10" id="KW-1185">Reference proteome</keyword>
<dbReference type="AlphaFoldDB" id="A0A1G7MS39"/>
<comment type="subcellular location">
    <subcellularLocation>
        <location evidence="1">Periplasm</location>
    </subcellularLocation>
</comment>
<gene>
    <name evidence="9" type="ORF">SAMN05660235_02272</name>
</gene>
<comment type="function">
    <text evidence="5">Part of a binding-protein-dependent transport system for aliphatic sulfonates. Putative binding protein.</text>
</comment>
<evidence type="ECO:0000256" key="3">
    <source>
        <dbReference type="ARBA" id="ARBA00022448"/>
    </source>
</evidence>
<evidence type="ECO:0000256" key="6">
    <source>
        <dbReference type="ARBA" id="ARBA00070228"/>
    </source>
</evidence>
<reference evidence="10" key="1">
    <citation type="submission" date="2016-10" db="EMBL/GenBank/DDBJ databases">
        <authorList>
            <person name="Varghese N."/>
            <person name="Submissions S."/>
        </authorList>
    </citation>
    <scope>NUCLEOTIDE SEQUENCE [LARGE SCALE GENOMIC DNA]</scope>
    <source>
        <strain evidence="10">DSM 23256</strain>
    </source>
</reference>
<keyword evidence="4 7" id="KW-0732">Signal</keyword>
<comment type="similarity">
    <text evidence="2">Belongs to the bacterial solute-binding protein SsuA/TauA family.</text>
</comment>
<dbReference type="Gene3D" id="3.40.190.10">
    <property type="entry name" value="Periplasmic binding protein-like II"/>
    <property type="match status" value="2"/>
</dbReference>
<evidence type="ECO:0000313" key="9">
    <source>
        <dbReference type="EMBL" id="SDF64466.1"/>
    </source>
</evidence>
<evidence type="ECO:0000259" key="8">
    <source>
        <dbReference type="SMART" id="SM00062"/>
    </source>
</evidence>
<proteinExistence type="inferred from homology"/>
<dbReference type="NCBIfam" id="TIGR01728">
    <property type="entry name" value="SsuA_fam"/>
    <property type="match status" value="1"/>
</dbReference>
<evidence type="ECO:0000256" key="7">
    <source>
        <dbReference type="SAM" id="SignalP"/>
    </source>
</evidence>
<organism evidence="9 10">
    <name type="scientific">Sporolituus thermophilus DSM 23256</name>
    <dbReference type="NCBI Taxonomy" id="1123285"/>
    <lineage>
        <taxon>Bacteria</taxon>
        <taxon>Bacillati</taxon>
        <taxon>Bacillota</taxon>
        <taxon>Negativicutes</taxon>
        <taxon>Selenomonadales</taxon>
        <taxon>Sporomusaceae</taxon>
        <taxon>Sporolituus</taxon>
    </lineage>
</organism>
<dbReference type="PANTHER" id="PTHR30024:SF47">
    <property type="entry name" value="TAURINE-BINDING PERIPLASMIC PROTEIN"/>
    <property type="match status" value="1"/>
</dbReference>
<dbReference type="InterPro" id="IPR010067">
    <property type="entry name" value="ABC_SsuA_sub-bd"/>
</dbReference>
<dbReference type="Pfam" id="PF09084">
    <property type="entry name" value="NMT1"/>
    <property type="match status" value="1"/>
</dbReference>
<dbReference type="PROSITE" id="PS51257">
    <property type="entry name" value="PROKAR_LIPOPROTEIN"/>
    <property type="match status" value="1"/>
</dbReference>
<dbReference type="CDD" id="cd13563">
    <property type="entry name" value="PBP2_SsuA_like_6"/>
    <property type="match status" value="1"/>
</dbReference>
<keyword evidence="3" id="KW-0813">Transport</keyword>
<evidence type="ECO:0000256" key="1">
    <source>
        <dbReference type="ARBA" id="ARBA00004418"/>
    </source>
</evidence>
<evidence type="ECO:0000313" key="10">
    <source>
        <dbReference type="Proteomes" id="UP000243333"/>
    </source>
</evidence>